<gene>
    <name evidence="1" type="ORF">EUX98_g7029</name>
</gene>
<reference evidence="1 2" key="1">
    <citation type="submission" date="2019-02" db="EMBL/GenBank/DDBJ databases">
        <title>Genome sequencing of the rare red list fungi Antrodiella citrinella (Flaviporus citrinellus).</title>
        <authorList>
            <person name="Buettner E."/>
            <person name="Kellner H."/>
        </authorList>
    </citation>
    <scope>NUCLEOTIDE SEQUENCE [LARGE SCALE GENOMIC DNA]</scope>
    <source>
        <strain evidence="1 2">DSM 108506</strain>
    </source>
</reference>
<comment type="caution">
    <text evidence="1">The sequence shown here is derived from an EMBL/GenBank/DDBJ whole genome shotgun (WGS) entry which is preliminary data.</text>
</comment>
<dbReference type="OrthoDB" id="3357985at2759"/>
<keyword evidence="2" id="KW-1185">Reference proteome</keyword>
<dbReference type="Proteomes" id="UP000308730">
    <property type="component" value="Unassembled WGS sequence"/>
</dbReference>
<organism evidence="1 2">
    <name type="scientific">Antrodiella citrinella</name>
    <dbReference type="NCBI Taxonomy" id="2447956"/>
    <lineage>
        <taxon>Eukaryota</taxon>
        <taxon>Fungi</taxon>
        <taxon>Dikarya</taxon>
        <taxon>Basidiomycota</taxon>
        <taxon>Agaricomycotina</taxon>
        <taxon>Agaricomycetes</taxon>
        <taxon>Polyporales</taxon>
        <taxon>Steccherinaceae</taxon>
        <taxon>Antrodiella</taxon>
    </lineage>
</organism>
<name>A0A4S4MMK0_9APHY</name>
<evidence type="ECO:0008006" key="3">
    <source>
        <dbReference type="Google" id="ProtNLM"/>
    </source>
</evidence>
<accession>A0A4S4MMK0</accession>
<evidence type="ECO:0000313" key="1">
    <source>
        <dbReference type="EMBL" id="THH27154.1"/>
    </source>
</evidence>
<protein>
    <recommendedName>
        <fullName evidence="3">BTB domain-containing protein</fullName>
    </recommendedName>
</protein>
<dbReference type="EMBL" id="SGPM01000275">
    <property type="protein sequence ID" value="THH27154.1"/>
    <property type="molecule type" value="Genomic_DNA"/>
</dbReference>
<dbReference type="AlphaFoldDB" id="A0A4S4MMK0"/>
<proteinExistence type="predicted"/>
<sequence length="344" mass="37996">MADSSSAPIKDAPAPFNKAAANIILRSVDSVDFRVREGILAEASSVFEDMFSLPPLPGLNASRKRTERDDQEYRDDVPVIPVSETAPTLDNLLRFEKPKMKSATEICDALEASKKYMMEQAEKSIKEQFVEQVEREPLVLYAISACHNWTDEMKIAAKASLGVPLPVGTWVKEMELMGAMAYMRLQVYHQACAAAAAAAVVRLTGDGLLHCPSIVNDSSVWFTCALHYDIPETRSNPFHRVDDGLTGKRPHKKFWIGATSKQVFACLWIVQFLQELRGEVQNRPRGATVSNSALTFRYTTEGTRDCSEPSCSARVSGDIRALRDLLVVAVDTAVSRVQLEVTAA</sequence>
<evidence type="ECO:0000313" key="2">
    <source>
        <dbReference type="Proteomes" id="UP000308730"/>
    </source>
</evidence>